<dbReference type="AlphaFoldDB" id="A0A0G4E4E9"/>
<proteinExistence type="predicted"/>
<dbReference type="InterPro" id="IPR001789">
    <property type="entry name" value="Sig_transdc_resp-reg_receiver"/>
</dbReference>
<feature type="domain" description="Response regulatory" evidence="3">
    <location>
        <begin position="2"/>
        <end position="121"/>
    </location>
</feature>
<keyword evidence="4" id="KW-0614">Plasmid</keyword>
<feature type="modified residue" description="4-aspartylphosphate" evidence="2">
    <location>
        <position position="52"/>
    </location>
</feature>
<accession>A0A0G4E4E9</accession>
<dbReference type="Gene3D" id="3.40.50.2300">
    <property type="match status" value="1"/>
</dbReference>
<dbReference type="InterPro" id="IPR011006">
    <property type="entry name" value="CheY-like_superfamily"/>
</dbReference>
<evidence type="ECO:0000256" key="1">
    <source>
        <dbReference type="ARBA" id="ARBA00022553"/>
    </source>
</evidence>
<dbReference type="PROSITE" id="PS50110">
    <property type="entry name" value="RESPONSE_REGULATORY"/>
    <property type="match status" value="1"/>
</dbReference>
<dbReference type="InterPro" id="IPR050595">
    <property type="entry name" value="Bact_response_regulator"/>
</dbReference>
<dbReference type="SMART" id="SM00448">
    <property type="entry name" value="REC"/>
    <property type="match status" value="1"/>
</dbReference>
<sequence>MKITILDDSRTDAYVATQVAKTFFEVVEVHGTPGEFHASLKIDPHPDLILIDVHIGDLHNGISELANLKERYTAASSIPVIVVTASTDESLHAFAVSNGADAVIVKPISVDKLLPILKLVLPHVITEGV</sequence>
<evidence type="ECO:0000256" key="2">
    <source>
        <dbReference type="PROSITE-ProRule" id="PRU00169"/>
    </source>
</evidence>
<organism evidence="4">
    <name type="scientific">Pseudomonas fluorescens (strain SBW25)</name>
    <dbReference type="NCBI Taxonomy" id="216595"/>
    <lineage>
        <taxon>Bacteria</taxon>
        <taxon>Pseudomonadati</taxon>
        <taxon>Pseudomonadota</taxon>
        <taxon>Gammaproteobacteria</taxon>
        <taxon>Pseudomonadales</taxon>
        <taxon>Pseudomonadaceae</taxon>
        <taxon>Pseudomonas</taxon>
    </lineage>
</organism>
<evidence type="ECO:0000313" key="4">
    <source>
        <dbReference type="EMBL" id="CEK42110.1"/>
    </source>
</evidence>
<evidence type="ECO:0000259" key="3">
    <source>
        <dbReference type="PROSITE" id="PS50110"/>
    </source>
</evidence>
<dbReference type="GO" id="GO:0000160">
    <property type="term" value="P:phosphorelay signal transduction system"/>
    <property type="evidence" value="ECO:0007669"/>
    <property type="project" value="InterPro"/>
</dbReference>
<geneLocation type="plasmid" evidence="4">
    <name>pQBR57</name>
</geneLocation>
<reference evidence="4" key="2">
    <citation type="submission" date="2015-06" db="EMBL/GenBank/DDBJ databases">
        <title>Environmentally co-occuring mercury resistance plasmids are genetically and phenotypically diverse and confer variable context-dependent fitness effects.</title>
        <authorList>
            <person name="Hall J.P.J."/>
            <person name="Harrison E."/>
            <person name="Lilley A.K."/>
            <person name="Paterson S."/>
            <person name="Spiers A.J."/>
            <person name="Brockhurst M.A."/>
        </authorList>
    </citation>
    <scope>NUCLEOTIDE SEQUENCE [LARGE SCALE GENOMIC DNA]</scope>
    <source>
        <strain evidence="4">SBW25</strain>
        <plasmid evidence="4">pQBR57</plasmid>
    </source>
</reference>
<name>A0A0G4E4E9_PSEFS</name>
<dbReference type="EMBL" id="LN713926">
    <property type="protein sequence ID" value="CEK42110.1"/>
    <property type="molecule type" value="Genomic_DNA"/>
</dbReference>
<dbReference type="CDD" id="cd00156">
    <property type="entry name" value="REC"/>
    <property type="match status" value="1"/>
</dbReference>
<dbReference type="SUPFAM" id="SSF52172">
    <property type="entry name" value="CheY-like"/>
    <property type="match status" value="1"/>
</dbReference>
<reference evidence="4" key="1">
    <citation type="submission" date="2014-12" db="EMBL/GenBank/DDBJ databases">
        <authorList>
            <person name="Hall J."/>
        </authorList>
    </citation>
    <scope>NUCLEOTIDE SEQUENCE [LARGE SCALE GENOMIC DNA]</scope>
    <source>
        <strain evidence="4">SBW25</strain>
        <plasmid evidence="4">pQBR57</plasmid>
    </source>
</reference>
<dbReference type="PANTHER" id="PTHR44591">
    <property type="entry name" value="STRESS RESPONSE REGULATOR PROTEIN 1"/>
    <property type="match status" value="1"/>
</dbReference>
<keyword evidence="1 2" id="KW-0597">Phosphoprotein</keyword>
<protein>
    <recommendedName>
        <fullName evidence="3">Response regulatory domain-containing protein</fullName>
    </recommendedName>
</protein>
<dbReference type="RefSeq" id="WP_192963308.1">
    <property type="nucleotide sequence ID" value="NZ_LN713926.1"/>
</dbReference>
<dbReference type="Pfam" id="PF00072">
    <property type="entry name" value="Response_reg"/>
    <property type="match status" value="1"/>
</dbReference>
<gene>
    <name evidence="4" type="ORF">PQBR57_0157</name>
</gene>
<dbReference type="PANTHER" id="PTHR44591:SF3">
    <property type="entry name" value="RESPONSE REGULATORY DOMAIN-CONTAINING PROTEIN"/>
    <property type="match status" value="1"/>
</dbReference>